<name>A0A251VDC4_HELAN</name>
<dbReference type="PANTHER" id="PTHR10903">
    <property type="entry name" value="GTPASE, IMAP FAMILY MEMBER-RELATED"/>
    <property type="match status" value="1"/>
</dbReference>
<dbReference type="EMBL" id="CM007891">
    <property type="protein sequence ID" value="OTG33600.1"/>
    <property type="molecule type" value="Genomic_DNA"/>
</dbReference>
<keyword evidence="5" id="KW-0378">Hydrolase</keyword>
<evidence type="ECO:0000256" key="2">
    <source>
        <dbReference type="ARBA" id="ARBA00022741"/>
    </source>
</evidence>
<dbReference type="Proteomes" id="UP000215914">
    <property type="component" value="Chromosome 2"/>
</dbReference>
<dbReference type="FunFam" id="3.40.50.300:FF:000840">
    <property type="entry name" value="Immune-associated nucleotide-binding protein 9"/>
    <property type="match status" value="1"/>
</dbReference>
<keyword evidence="6" id="KW-1185">Reference proteome</keyword>
<feature type="domain" description="AIG1-type G" evidence="4">
    <location>
        <begin position="1"/>
        <end position="197"/>
    </location>
</feature>
<evidence type="ECO:0000256" key="3">
    <source>
        <dbReference type="ARBA" id="ARBA00023134"/>
    </source>
</evidence>
<keyword evidence="3" id="KW-0342">GTP-binding</keyword>
<dbReference type="Pfam" id="PF04548">
    <property type="entry name" value="AIG1"/>
    <property type="match status" value="1"/>
</dbReference>
<dbReference type="GO" id="GO:0003924">
    <property type="term" value="F:GTPase activity"/>
    <property type="evidence" value="ECO:0000318"/>
    <property type="project" value="GO_Central"/>
</dbReference>
<protein>
    <submittedName>
        <fullName evidence="5">Putative P-loop containing nucleoside triphosphate hydrolase</fullName>
    </submittedName>
</protein>
<reference evidence="6" key="1">
    <citation type="journal article" date="2017" name="Nature">
        <title>The sunflower genome provides insights into oil metabolism, flowering and Asterid evolution.</title>
        <authorList>
            <person name="Badouin H."/>
            <person name="Gouzy J."/>
            <person name="Grassa C.J."/>
            <person name="Murat F."/>
            <person name="Staton S.E."/>
            <person name="Cottret L."/>
            <person name="Lelandais-Briere C."/>
            <person name="Owens G.L."/>
            <person name="Carrere S."/>
            <person name="Mayjonade B."/>
            <person name="Legrand L."/>
            <person name="Gill N."/>
            <person name="Kane N.C."/>
            <person name="Bowers J.E."/>
            <person name="Hubner S."/>
            <person name="Bellec A."/>
            <person name="Berard A."/>
            <person name="Berges H."/>
            <person name="Blanchet N."/>
            <person name="Boniface M.C."/>
            <person name="Brunel D."/>
            <person name="Catrice O."/>
            <person name="Chaidir N."/>
            <person name="Claudel C."/>
            <person name="Donnadieu C."/>
            <person name="Faraut T."/>
            <person name="Fievet G."/>
            <person name="Helmstetter N."/>
            <person name="King M."/>
            <person name="Knapp S.J."/>
            <person name="Lai Z."/>
            <person name="Le Paslier M.C."/>
            <person name="Lippi Y."/>
            <person name="Lorenzon L."/>
            <person name="Mandel J.R."/>
            <person name="Marage G."/>
            <person name="Marchand G."/>
            <person name="Marquand E."/>
            <person name="Bret-Mestries E."/>
            <person name="Morien E."/>
            <person name="Nambeesan S."/>
            <person name="Nguyen T."/>
            <person name="Pegot-Espagnet P."/>
            <person name="Pouilly N."/>
            <person name="Raftis F."/>
            <person name="Sallet E."/>
            <person name="Schiex T."/>
            <person name="Thomas J."/>
            <person name="Vandecasteele C."/>
            <person name="Vares D."/>
            <person name="Vear F."/>
            <person name="Vautrin S."/>
            <person name="Crespi M."/>
            <person name="Mangin B."/>
            <person name="Burke J.M."/>
            <person name="Salse J."/>
            <person name="Munos S."/>
            <person name="Vincourt P."/>
            <person name="Rieseberg L.H."/>
            <person name="Langlade N.B."/>
        </authorList>
    </citation>
    <scope>NUCLEOTIDE SEQUENCE [LARGE SCALE GENOMIC DNA]</scope>
    <source>
        <strain evidence="6">cv. SF193</strain>
    </source>
</reference>
<dbReference type="InterPro" id="IPR006703">
    <property type="entry name" value="G_AIG1"/>
</dbReference>
<comment type="similarity">
    <text evidence="1">Belongs to the TRAFAC class TrmE-Era-EngA-EngB-Septin-like GTPase superfamily. AIG1/Toc34/Toc159-like paraseptin GTPase family. IAN subfamily.</text>
</comment>
<gene>
    <name evidence="5" type="ORF">HannXRQ_Chr02g0036501</name>
</gene>
<dbReference type="InterPro" id="IPR045058">
    <property type="entry name" value="GIMA/IAN/Toc"/>
</dbReference>
<accession>A0A251VDC4</accession>
<dbReference type="AlphaFoldDB" id="A0A251VDC4"/>
<evidence type="ECO:0000313" key="5">
    <source>
        <dbReference type="EMBL" id="OTG33600.1"/>
    </source>
</evidence>
<organism evidence="5 6">
    <name type="scientific">Helianthus annuus</name>
    <name type="common">Common sunflower</name>
    <dbReference type="NCBI Taxonomy" id="4232"/>
    <lineage>
        <taxon>Eukaryota</taxon>
        <taxon>Viridiplantae</taxon>
        <taxon>Streptophyta</taxon>
        <taxon>Embryophyta</taxon>
        <taxon>Tracheophyta</taxon>
        <taxon>Spermatophyta</taxon>
        <taxon>Magnoliopsida</taxon>
        <taxon>eudicotyledons</taxon>
        <taxon>Gunneridae</taxon>
        <taxon>Pentapetalae</taxon>
        <taxon>asterids</taxon>
        <taxon>campanulids</taxon>
        <taxon>Asterales</taxon>
        <taxon>Asteraceae</taxon>
        <taxon>Asteroideae</taxon>
        <taxon>Heliantheae alliance</taxon>
        <taxon>Heliantheae</taxon>
        <taxon>Helianthus</taxon>
    </lineage>
</organism>
<dbReference type="InParanoid" id="A0A251VDC4"/>
<dbReference type="SUPFAM" id="SSF52540">
    <property type="entry name" value="P-loop containing nucleoside triphosphate hydrolases"/>
    <property type="match status" value="1"/>
</dbReference>
<evidence type="ECO:0000259" key="4">
    <source>
        <dbReference type="PROSITE" id="PS51720"/>
    </source>
</evidence>
<keyword evidence="2" id="KW-0547">Nucleotide-binding</keyword>
<evidence type="ECO:0000256" key="1">
    <source>
        <dbReference type="ARBA" id="ARBA00008535"/>
    </source>
</evidence>
<proteinExistence type="inferred from homology"/>
<dbReference type="InterPro" id="IPR027417">
    <property type="entry name" value="P-loop_NTPase"/>
</dbReference>
<dbReference type="PANTHER" id="PTHR10903:SF184">
    <property type="entry name" value="GTP-BINDING PROTEIN A"/>
    <property type="match status" value="1"/>
</dbReference>
<dbReference type="STRING" id="4232.A0A251VDC4"/>
<evidence type="ECO:0000313" key="6">
    <source>
        <dbReference type="Proteomes" id="UP000215914"/>
    </source>
</evidence>
<dbReference type="GO" id="GO:0005525">
    <property type="term" value="F:GTP binding"/>
    <property type="evidence" value="ECO:0007669"/>
    <property type="project" value="UniProtKB-KW"/>
</dbReference>
<dbReference type="Gene3D" id="3.40.50.300">
    <property type="entry name" value="P-loop containing nucleotide triphosphate hydrolases"/>
    <property type="match status" value="1"/>
</dbReference>
<sequence>MGGCSVADDRKLASALTLVLRSSSGVTAISELKTTRLENGGMLNVIDTPGMFDLSANPEVIRKEIVSCLHMVKDGIHAVLVIFSICSRFSEDDQDVICSLVTLFGRKIYNYIVIVFTGGDELEEEEKSLDDFLCNCPESLKKILDLCGNRCVLFDNRTKNKVKITSQFQKLLSSYVNMLLEANDRKPYTSEIFVERKVKLITVCYHIMLTFLYFNNDEKMF</sequence>
<dbReference type="PROSITE" id="PS51720">
    <property type="entry name" value="G_AIG1"/>
    <property type="match status" value="1"/>
</dbReference>